<feature type="compositionally biased region" description="Acidic residues" evidence="1">
    <location>
        <begin position="35"/>
        <end position="44"/>
    </location>
</feature>
<dbReference type="Proteomes" id="UP000499080">
    <property type="component" value="Unassembled WGS sequence"/>
</dbReference>
<reference evidence="2 3" key="1">
    <citation type="journal article" date="2019" name="Sci. Rep.">
        <title>Orb-weaving spider Araneus ventricosus genome elucidates the spidroin gene catalogue.</title>
        <authorList>
            <person name="Kono N."/>
            <person name="Nakamura H."/>
            <person name="Ohtoshi R."/>
            <person name="Moran D.A.P."/>
            <person name="Shinohara A."/>
            <person name="Yoshida Y."/>
            <person name="Fujiwara M."/>
            <person name="Mori M."/>
            <person name="Tomita M."/>
            <person name="Arakawa K."/>
        </authorList>
    </citation>
    <scope>NUCLEOTIDE SEQUENCE [LARGE SCALE GENOMIC DNA]</scope>
</reference>
<evidence type="ECO:0000313" key="2">
    <source>
        <dbReference type="EMBL" id="GBM75135.1"/>
    </source>
</evidence>
<proteinExistence type="predicted"/>
<gene>
    <name evidence="2" type="ORF">AVEN_233779_1</name>
</gene>
<dbReference type="AlphaFoldDB" id="A0A4Y2IBZ7"/>
<organism evidence="2 3">
    <name type="scientific">Araneus ventricosus</name>
    <name type="common">Orbweaver spider</name>
    <name type="synonym">Epeira ventricosa</name>
    <dbReference type="NCBI Taxonomy" id="182803"/>
    <lineage>
        <taxon>Eukaryota</taxon>
        <taxon>Metazoa</taxon>
        <taxon>Ecdysozoa</taxon>
        <taxon>Arthropoda</taxon>
        <taxon>Chelicerata</taxon>
        <taxon>Arachnida</taxon>
        <taxon>Araneae</taxon>
        <taxon>Araneomorphae</taxon>
        <taxon>Entelegynae</taxon>
        <taxon>Araneoidea</taxon>
        <taxon>Araneidae</taxon>
        <taxon>Araneus</taxon>
    </lineage>
</organism>
<comment type="caution">
    <text evidence="2">The sequence shown here is derived from an EMBL/GenBank/DDBJ whole genome shotgun (WGS) entry which is preliminary data.</text>
</comment>
<protein>
    <submittedName>
        <fullName evidence="2">Uncharacterized protein</fullName>
    </submittedName>
</protein>
<evidence type="ECO:0000256" key="1">
    <source>
        <dbReference type="SAM" id="MobiDB-lite"/>
    </source>
</evidence>
<feature type="region of interest" description="Disordered" evidence="1">
    <location>
        <begin position="1"/>
        <end position="52"/>
    </location>
</feature>
<feature type="compositionally biased region" description="Basic residues" evidence="1">
    <location>
        <begin position="11"/>
        <end position="23"/>
    </location>
</feature>
<keyword evidence="3" id="KW-1185">Reference proteome</keyword>
<name>A0A4Y2IBZ7_ARAVE</name>
<dbReference type="EMBL" id="BGPR01002538">
    <property type="protein sequence ID" value="GBM75135.1"/>
    <property type="molecule type" value="Genomic_DNA"/>
</dbReference>
<accession>A0A4Y2IBZ7</accession>
<evidence type="ECO:0000313" key="3">
    <source>
        <dbReference type="Proteomes" id="UP000499080"/>
    </source>
</evidence>
<sequence length="140" mass="16054">MPAKNALVKQLKSKKRKKAKKEKAKLSKQTLPATDSEDDADEPDYFPAPADRNTKNEIFTHNMYDTSSICINDYVLIKEGELKHEEIYSVGEIKNLNEVKCEVLYIKRLQPSFKFVLKLPHPIPSGATERKAEMLIFELT</sequence>